<accession>A0A3P6QMH4</accession>
<feature type="transmembrane region" description="Helical" evidence="1">
    <location>
        <begin position="212"/>
        <end position="233"/>
    </location>
</feature>
<evidence type="ECO:0000256" key="1">
    <source>
        <dbReference type="SAM" id="Phobius"/>
    </source>
</evidence>
<evidence type="ECO:0000313" key="2">
    <source>
        <dbReference type="EMBL" id="VDK52266.1"/>
    </source>
</evidence>
<keyword evidence="1" id="KW-0812">Transmembrane</keyword>
<dbReference type="OrthoDB" id="5854572at2759"/>
<organism evidence="2 3">
    <name type="scientific">Cylicostephanus goldi</name>
    <name type="common">Nematode worm</name>
    <dbReference type="NCBI Taxonomy" id="71465"/>
    <lineage>
        <taxon>Eukaryota</taxon>
        <taxon>Metazoa</taxon>
        <taxon>Ecdysozoa</taxon>
        <taxon>Nematoda</taxon>
        <taxon>Chromadorea</taxon>
        <taxon>Rhabditida</taxon>
        <taxon>Rhabditina</taxon>
        <taxon>Rhabditomorpha</taxon>
        <taxon>Strongyloidea</taxon>
        <taxon>Strongylidae</taxon>
        <taxon>Cylicostephanus</taxon>
    </lineage>
</organism>
<sequence>MMRETDQHITSNGLDADMHRDIACTEKLLKIGERFYHATESDARRCLLPQILDTIYELVDLKYDKMIRADALLTSSTFDDHRQQLMFVFTCLDHCHQFEELSDDFLKWIMSRFIRSRMSIVVNAKFGGFLQEKILHLAGLINDKQSFLTHVVMQLASKFLFLLELRIGCLHCTSVSYIHIFSVSLHLTSSIHGLFSKNHFLNLTRSLFTEKLFFLFLAAMCTAKSLAISLLIVNFQ</sequence>
<proteinExistence type="predicted"/>
<keyword evidence="1" id="KW-1133">Transmembrane helix</keyword>
<keyword evidence="3" id="KW-1185">Reference proteome</keyword>
<dbReference type="AlphaFoldDB" id="A0A3P6QMH4"/>
<gene>
    <name evidence="2" type="ORF">CGOC_LOCUS2303</name>
</gene>
<dbReference type="EMBL" id="UYRV01005076">
    <property type="protein sequence ID" value="VDK52266.1"/>
    <property type="molecule type" value="Genomic_DNA"/>
</dbReference>
<keyword evidence="1" id="KW-0472">Membrane</keyword>
<name>A0A3P6QMH4_CYLGO</name>
<reference evidence="2 3" key="1">
    <citation type="submission" date="2018-11" db="EMBL/GenBank/DDBJ databases">
        <authorList>
            <consortium name="Pathogen Informatics"/>
        </authorList>
    </citation>
    <scope>NUCLEOTIDE SEQUENCE [LARGE SCALE GENOMIC DNA]</scope>
</reference>
<dbReference type="Proteomes" id="UP000271889">
    <property type="component" value="Unassembled WGS sequence"/>
</dbReference>
<protein>
    <submittedName>
        <fullName evidence="2">Uncharacterized protein</fullName>
    </submittedName>
</protein>
<evidence type="ECO:0000313" key="3">
    <source>
        <dbReference type="Proteomes" id="UP000271889"/>
    </source>
</evidence>